<dbReference type="InterPro" id="IPR000089">
    <property type="entry name" value="Biotin_lipoyl"/>
</dbReference>
<keyword evidence="4 7" id="KW-0808">Transferase</keyword>
<dbReference type="PROSITE" id="PS51826">
    <property type="entry name" value="PSBD"/>
    <property type="match status" value="1"/>
</dbReference>
<dbReference type="EMBL" id="AAQH01000026">
    <property type="protein sequence ID" value="EAT10990.1"/>
    <property type="molecule type" value="Genomic_DNA"/>
</dbReference>
<keyword evidence="6 7" id="KW-0012">Acyltransferase</keyword>
<dbReference type="Gene3D" id="2.40.50.100">
    <property type="match status" value="1"/>
</dbReference>
<dbReference type="InterPro" id="IPR011053">
    <property type="entry name" value="Single_hybrid_motif"/>
</dbReference>
<dbReference type="InterPro" id="IPR004167">
    <property type="entry name" value="PSBD"/>
</dbReference>
<dbReference type="GO" id="GO:0031405">
    <property type="term" value="F:lipoic acid binding"/>
    <property type="evidence" value="ECO:0007669"/>
    <property type="project" value="TreeGrafter"/>
</dbReference>
<evidence type="ECO:0000256" key="4">
    <source>
        <dbReference type="ARBA" id="ARBA00022679"/>
    </source>
</evidence>
<evidence type="ECO:0000313" key="10">
    <source>
        <dbReference type="EMBL" id="EAT10990.1"/>
    </source>
</evidence>
<sequence>MKYFKLPDLGEGLHEAEIVEWHIKPGDQVAVDQLMVSVETAKAIVEVPSPQAGVVAAFFAEEGDTVHVGEALVEYEGEEDSGTVVGDLSKAPQGNSEQGFIVGSAYDPANSGANASVKATPSVRALAKRLGVDLSHLKPSGGDGRFTIEDVEKAAALNDEKGRSEVLKGVRKSMAKAMADSHANVVPVTLHDDVDIHQWKEGQDVTMRLVHAIAYACEVQPELNVWFDGEQMTRRMLNQVDLGIAVDTEQGLFVPVLRDIRNRNMFDLRDGLNALRQAVKERKIPPQEMQGASITLSNFGTLAGKYANPVVVPPMVAIVGAGGIRREAVVWEGEVCAHAIIPLSLTFDHRAATGGEAARFLKAMMQDLAKPEI</sequence>
<gene>
    <name evidence="10" type="ORF">RED65_02173</name>
</gene>
<dbReference type="Pfam" id="PF00364">
    <property type="entry name" value="Biotin_lipoyl"/>
    <property type="match status" value="1"/>
</dbReference>
<accession>Q1MYF5</accession>
<evidence type="ECO:0000256" key="5">
    <source>
        <dbReference type="ARBA" id="ARBA00022823"/>
    </source>
</evidence>
<dbReference type="InterPro" id="IPR023213">
    <property type="entry name" value="CAT-like_dom_sf"/>
</dbReference>
<comment type="subunit">
    <text evidence="3">Forms a 24-polypeptide structural core with octahedral symmetry.</text>
</comment>
<dbReference type="AlphaFoldDB" id="Q1MYF5"/>
<dbReference type="Pfam" id="PF00198">
    <property type="entry name" value="2-oxoacid_dh"/>
    <property type="match status" value="1"/>
</dbReference>
<evidence type="ECO:0000256" key="3">
    <source>
        <dbReference type="ARBA" id="ARBA00011484"/>
    </source>
</evidence>
<comment type="caution">
    <text evidence="10">The sequence shown here is derived from an EMBL/GenBank/DDBJ whole genome shotgun (WGS) entry which is preliminary data.</text>
</comment>
<evidence type="ECO:0000313" key="11">
    <source>
        <dbReference type="Proteomes" id="UP000004263"/>
    </source>
</evidence>
<dbReference type="PANTHER" id="PTHR43178:SF12">
    <property type="entry name" value="DIHYDROLIPOAMIDE ACETYLTRANSFERASE COMPONENT OF PYRUVATE DEHYDROGENASE COMPLEX"/>
    <property type="match status" value="1"/>
</dbReference>
<dbReference type="PROSITE" id="PS50968">
    <property type="entry name" value="BIOTINYL_LIPOYL"/>
    <property type="match status" value="1"/>
</dbReference>
<evidence type="ECO:0000259" key="9">
    <source>
        <dbReference type="PROSITE" id="PS51826"/>
    </source>
</evidence>
<evidence type="ECO:0000256" key="7">
    <source>
        <dbReference type="RuleBase" id="RU003423"/>
    </source>
</evidence>
<keyword evidence="5 7" id="KW-0450">Lipoyl</keyword>
<organism evidence="10 11">
    <name type="scientific">Bermanella marisrubri</name>
    <dbReference type="NCBI Taxonomy" id="207949"/>
    <lineage>
        <taxon>Bacteria</taxon>
        <taxon>Pseudomonadati</taxon>
        <taxon>Pseudomonadota</taxon>
        <taxon>Gammaproteobacteria</taxon>
        <taxon>Oceanospirillales</taxon>
        <taxon>Oceanospirillaceae</taxon>
        <taxon>Bermanella</taxon>
    </lineage>
</organism>
<dbReference type="RefSeq" id="WP_007019291.1">
    <property type="nucleotide sequence ID" value="NZ_CH724123.1"/>
</dbReference>
<evidence type="ECO:0000259" key="8">
    <source>
        <dbReference type="PROSITE" id="PS50968"/>
    </source>
</evidence>
<dbReference type="EC" id="2.3.1.-" evidence="7"/>
<dbReference type="InterPro" id="IPR036625">
    <property type="entry name" value="E3-bd_dom_sf"/>
</dbReference>
<evidence type="ECO:0000256" key="6">
    <source>
        <dbReference type="ARBA" id="ARBA00023315"/>
    </source>
</evidence>
<proteinExistence type="inferred from homology"/>
<dbReference type="HOGENOM" id="CLU_016733_10_0_6"/>
<dbReference type="Gene3D" id="4.10.320.10">
    <property type="entry name" value="E3-binding domain"/>
    <property type="match status" value="1"/>
</dbReference>
<dbReference type="PROSITE" id="PS00189">
    <property type="entry name" value="LIPOYL"/>
    <property type="match status" value="1"/>
</dbReference>
<dbReference type="Proteomes" id="UP000004263">
    <property type="component" value="Unassembled WGS sequence"/>
</dbReference>
<dbReference type="Pfam" id="PF02817">
    <property type="entry name" value="E3_binding"/>
    <property type="match status" value="1"/>
</dbReference>
<dbReference type="Gene3D" id="3.30.559.10">
    <property type="entry name" value="Chloramphenicol acetyltransferase-like domain"/>
    <property type="match status" value="1"/>
</dbReference>
<evidence type="ECO:0000256" key="2">
    <source>
        <dbReference type="ARBA" id="ARBA00007317"/>
    </source>
</evidence>
<keyword evidence="11" id="KW-1185">Reference proteome</keyword>
<dbReference type="GO" id="GO:0016407">
    <property type="term" value="F:acetyltransferase activity"/>
    <property type="evidence" value="ECO:0007669"/>
    <property type="project" value="TreeGrafter"/>
</dbReference>
<feature type="domain" description="Lipoyl-binding" evidence="8">
    <location>
        <begin position="1"/>
        <end position="76"/>
    </location>
</feature>
<dbReference type="GO" id="GO:0005737">
    <property type="term" value="C:cytoplasm"/>
    <property type="evidence" value="ECO:0007669"/>
    <property type="project" value="TreeGrafter"/>
</dbReference>
<dbReference type="InterPro" id="IPR050743">
    <property type="entry name" value="2-oxoacid_DH_E2_comp"/>
</dbReference>
<dbReference type="SUPFAM" id="SSF52777">
    <property type="entry name" value="CoA-dependent acyltransferases"/>
    <property type="match status" value="1"/>
</dbReference>
<dbReference type="CDD" id="cd06849">
    <property type="entry name" value="lipoyl_domain"/>
    <property type="match status" value="1"/>
</dbReference>
<dbReference type="SUPFAM" id="SSF51230">
    <property type="entry name" value="Single hybrid motif"/>
    <property type="match status" value="1"/>
</dbReference>
<comment type="similarity">
    <text evidence="2 7">Belongs to the 2-oxoacid dehydrogenase family.</text>
</comment>
<name>Q1MYF5_9GAMM</name>
<feature type="domain" description="Peripheral subunit-binding (PSBD)" evidence="9">
    <location>
        <begin position="118"/>
        <end position="155"/>
    </location>
</feature>
<protein>
    <recommendedName>
        <fullName evidence="7">Dihydrolipoamide acetyltransferase component of pyruvate dehydrogenase complex</fullName>
        <ecNumber evidence="7">2.3.1.-</ecNumber>
    </recommendedName>
</protein>
<dbReference type="PANTHER" id="PTHR43178">
    <property type="entry name" value="DIHYDROLIPOAMIDE ACETYLTRANSFERASE COMPONENT OF PYRUVATE DEHYDROGENASE COMPLEX"/>
    <property type="match status" value="1"/>
</dbReference>
<dbReference type="STRING" id="207949.RED65_02173"/>
<evidence type="ECO:0000256" key="1">
    <source>
        <dbReference type="ARBA" id="ARBA00001938"/>
    </source>
</evidence>
<dbReference type="InterPro" id="IPR003016">
    <property type="entry name" value="2-oxoA_DH_lipoyl-BS"/>
</dbReference>
<comment type="cofactor">
    <cofactor evidence="1 7">
        <name>(R)-lipoate</name>
        <dbReference type="ChEBI" id="CHEBI:83088"/>
    </cofactor>
</comment>
<dbReference type="OrthoDB" id="9805770at2"/>
<dbReference type="SUPFAM" id="SSF47005">
    <property type="entry name" value="Peripheral subunit-binding domain of 2-oxo acid dehydrogenase complex"/>
    <property type="match status" value="1"/>
</dbReference>
<reference evidence="10 11" key="1">
    <citation type="submission" date="2006-03" db="EMBL/GenBank/DDBJ databases">
        <authorList>
            <person name="Pinhassi J."/>
            <person name="Pedros-Alio C."/>
            <person name="Ferriera S."/>
            <person name="Johnson J."/>
            <person name="Kravitz S."/>
            <person name="Halpern A."/>
            <person name="Remington K."/>
            <person name="Beeson K."/>
            <person name="Tran B."/>
            <person name="Rogers Y.-H."/>
            <person name="Friedman R."/>
            <person name="Venter J.C."/>
        </authorList>
    </citation>
    <scope>NUCLEOTIDE SEQUENCE [LARGE SCALE GENOMIC DNA]</scope>
    <source>
        <strain evidence="10 11">RED65</strain>
    </source>
</reference>
<dbReference type="InterPro" id="IPR001078">
    <property type="entry name" value="2-oxoacid_DH_actylTfrase"/>
</dbReference>